<dbReference type="Pfam" id="PF07992">
    <property type="entry name" value="Pyr_redox_2"/>
    <property type="match status" value="1"/>
</dbReference>
<evidence type="ECO:0000313" key="2">
    <source>
        <dbReference type="EMBL" id="RSN75732.1"/>
    </source>
</evidence>
<keyword evidence="3" id="KW-1185">Reference proteome</keyword>
<evidence type="ECO:0000259" key="1">
    <source>
        <dbReference type="Pfam" id="PF07992"/>
    </source>
</evidence>
<comment type="caution">
    <text evidence="2">The sequence shown here is derived from an EMBL/GenBank/DDBJ whole genome shotgun (WGS) entry which is preliminary data.</text>
</comment>
<protein>
    <submittedName>
        <fullName evidence="2">Glutamate synthase</fullName>
    </submittedName>
</protein>
<organism evidence="2 3">
    <name type="scientific">Candidatus Methanodesulfokora washburnensis</name>
    <dbReference type="NCBI Taxonomy" id="2478471"/>
    <lineage>
        <taxon>Archaea</taxon>
        <taxon>Thermoproteota</taxon>
        <taxon>Candidatus Korarchaeia</taxon>
        <taxon>Candidatus Korarchaeia incertae sedis</taxon>
        <taxon>Candidatus Methanodesulfokora</taxon>
    </lineage>
</organism>
<dbReference type="EMBL" id="RCOS01000070">
    <property type="protein sequence ID" value="RSN75732.1"/>
    <property type="molecule type" value="Genomic_DNA"/>
</dbReference>
<dbReference type="PANTHER" id="PTHR42783:SF3">
    <property type="entry name" value="GLUTAMATE SYNTHASE [NADPH] SMALL CHAIN-RELATED"/>
    <property type="match status" value="1"/>
</dbReference>
<dbReference type="InterPro" id="IPR023753">
    <property type="entry name" value="FAD/NAD-binding_dom"/>
</dbReference>
<dbReference type="PRINTS" id="PR00411">
    <property type="entry name" value="PNDRDTASEI"/>
</dbReference>
<dbReference type="NCBIfam" id="NF009409">
    <property type="entry name" value="PRK12770.1"/>
    <property type="match status" value="1"/>
</dbReference>
<proteinExistence type="predicted"/>
<dbReference type="Proteomes" id="UP000277582">
    <property type="component" value="Unassembled WGS sequence"/>
</dbReference>
<gene>
    <name evidence="2" type="ORF">D6D85_05725</name>
</gene>
<feature type="domain" description="FAD/NAD(P)-binding" evidence="1">
    <location>
        <begin position="16"/>
        <end position="331"/>
    </location>
</feature>
<evidence type="ECO:0000313" key="3">
    <source>
        <dbReference type="Proteomes" id="UP000277582"/>
    </source>
</evidence>
<dbReference type="SUPFAM" id="SSF51971">
    <property type="entry name" value="Nucleotide-binding domain"/>
    <property type="match status" value="2"/>
</dbReference>
<name>A0A3R9PXJ8_9CREN</name>
<dbReference type="InterPro" id="IPR036188">
    <property type="entry name" value="FAD/NAD-bd_sf"/>
</dbReference>
<dbReference type="PRINTS" id="PR00368">
    <property type="entry name" value="FADPNR"/>
</dbReference>
<dbReference type="AlphaFoldDB" id="A0A3R9PXJ8"/>
<accession>A0A3R9PXJ8</accession>
<dbReference type="GO" id="GO:0016491">
    <property type="term" value="F:oxidoreductase activity"/>
    <property type="evidence" value="ECO:0007669"/>
    <property type="project" value="InterPro"/>
</dbReference>
<dbReference type="OrthoDB" id="27922at2157"/>
<sequence>MKYAFLCNKRTSRTGFKIAVVGAGPAGLSATGYLVCRGYEVDVYDKLPMAGGLMAFVIPKYRIPLENIQEGVKDLEENFGVKFNLSVKVCSGENYEEGDELSKTRKDLHELCNEYNAVLIATGTWRSYKLNIAGENSSNVISALRFLLDLHLHDMHLAEGSLPKLGRVVVIGGGLSAIDAAEESLLRGAQEVYLVYRRTKKEAPAGEFEINRLIGMGVKWIELAAPVSIIAEDDIAREVRFQRMKLGEPDETGRPKPVPIPGSEFSLEADTIVIAVGERPTHPLSGDLAKYVGEDGRITVDQSFRIPGTNIFAAGDVATGPSKVGRAVEHGLFAARTIDELISTGKLLGD</sequence>
<dbReference type="Gene3D" id="3.50.50.60">
    <property type="entry name" value="FAD/NAD(P)-binding domain"/>
    <property type="match status" value="3"/>
</dbReference>
<reference evidence="2 3" key="1">
    <citation type="submission" date="2018-10" db="EMBL/GenBank/DDBJ databases">
        <title>Co-occurring genomic capacity for anaerobic methane metabolism and dissimilatory sulfite reduction discovered in the Korarchaeota.</title>
        <authorList>
            <person name="Mckay L.J."/>
            <person name="Dlakic M."/>
            <person name="Fields M.W."/>
            <person name="Delmont T.O."/>
            <person name="Eren A.M."/>
            <person name="Jay Z.J."/>
            <person name="Klingelsmith K.B."/>
            <person name="Rusch D.B."/>
            <person name="Inskeep W.P."/>
        </authorList>
    </citation>
    <scope>NUCLEOTIDE SEQUENCE [LARGE SCALE GENOMIC DNA]</scope>
    <source>
        <strain evidence="2 3">MDKW</strain>
    </source>
</reference>
<dbReference type="PANTHER" id="PTHR42783">
    <property type="entry name" value="GLUTAMATE SYNTHASE [NADPH] SMALL CHAIN"/>
    <property type="match status" value="1"/>
</dbReference>